<feature type="region of interest" description="Disordered" evidence="1">
    <location>
        <begin position="234"/>
        <end position="258"/>
    </location>
</feature>
<evidence type="ECO:0000313" key="5">
    <source>
        <dbReference type="EMBL" id="NYH55776.1"/>
    </source>
</evidence>
<evidence type="ECO:0000313" key="6">
    <source>
        <dbReference type="Proteomes" id="UP000584931"/>
    </source>
</evidence>
<evidence type="ECO:0000256" key="1">
    <source>
        <dbReference type="SAM" id="MobiDB-lite"/>
    </source>
</evidence>
<evidence type="ECO:0000259" key="4">
    <source>
        <dbReference type="Pfam" id="PF24706"/>
    </source>
</evidence>
<dbReference type="RefSeq" id="WP_218908859.1">
    <property type="nucleotide sequence ID" value="NZ_JACCHL010000001.1"/>
</dbReference>
<protein>
    <submittedName>
        <fullName evidence="5">Uncharacterized protein</fullName>
    </submittedName>
</protein>
<gene>
    <name evidence="5" type="ORF">HNR06_005365</name>
</gene>
<feature type="compositionally biased region" description="Pro residues" evidence="1">
    <location>
        <begin position="239"/>
        <end position="249"/>
    </location>
</feature>
<accession>A0A7Y9XH91</accession>
<dbReference type="EMBL" id="JACCHL010000001">
    <property type="protein sequence ID" value="NYH55776.1"/>
    <property type="molecule type" value="Genomic_DNA"/>
</dbReference>
<feature type="region of interest" description="Disordered" evidence="1">
    <location>
        <begin position="75"/>
        <end position="95"/>
    </location>
</feature>
<dbReference type="InterPro" id="IPR049311">
    <property type="entry name" value="GIY_YIG_cat"/>
</dbReference>
<reference evidence="5 6" key="1">
    <citation type="submission" date="2020-07" db="EMBL/GenBank/DDBJ databases">
        <title>Sequencing the genomes of 1000 actinobacteria strains.</title>
        <authorList>
            <person name="Klenk H.-P."/>
        </authorList>
    </citation>
    <scope>NUCLEOTIDE SEQUENCE [LARGE SCALE GENOMIC DNA]</scope>
    <source>
        <strain evidence="5 6">DSM 45278</strain>
    </source>
</reference>
<organism evidence="5 6">
    <name type="scientific">Nocardiopsis sinuspersici</name>
    <dbReference type="NCBI Taxonomy" id="501010"/>
    <lineage>
        <taxon>Bacteria</taxon>
        <taxon>Bacillati</taxon>
        <taxon>Actinomycetota</taxon>
        <taxon>Actinomycetes</taxon>
        <taxon>Streptosporangiales</taxon>
        <taxon>Nocardiopsidaceae</taxon>
        <taxon>Nocardiopsis</taxon>
    </lineage>
</organism>
<dbReference type="InterPro" id="IPR056086">
    <property type="entry name" value="DUF7669"/>
</dbReference>
<dbReference type="Proteomes" id="UP000584931">
    <property type="component" value="Unassembled WGS sequence"/>
</dbReference>
<dbReference type="Pfam" id="PF20815">
    <property type="entry name" value="GIY_YIG_2"/>
    <property type="match status" value="1"/>
</dbReference>
<feature type="compositionally biased region" description="Basic and acidic residues" evidence="1">
    <location>
        <begin position="83"/>
        <end position="95"/>
    </location>
</feature>
<comment type="caution">
    <text evidence="5">The sequence shown here is derived from an EMBL/GenBank/DDBJ whole genome shotgun (WGS) entry which is preliminary data.</text>
</comment>
<dbReference type="InterPro" id="IPR049251">
    <property type="entry name" value="DUF6884"/>
</dbReference>
<dbReference type="Pfam" id="PF21818">
    <property type="entry name" value="DUF6884"/>
    <property type="match status" value="1"/>
</dbReference>
<evidence type="ECO:0000259" key="3">
    <source>
        <dbReference type="Pfam" id="PF21818"/>
    </source>
</evidence>
<dbReference type="AlphaFoldDB" id="A0A7Y9XH91"/>
<proteinExistence type="predicted"/>
<name>A0A7Y9XH91_9ACTN</name>
<dbReference type="Pfam" id="PF24706">
    <property type="entry name" value="DUF7669"/>
    <property type="match status" value="1"/>
</dbReference>
<feature type="domain" description="GIY-YIG catalytic" evidence="2">
    <location>
        <begin position="289"/>
        <end position="431"/>
    </location>
</feature>
<sequence>MKYHAPVRELLAQCVRGLDQPFTSDPVLAWFARHYPDISPQTVRTQLRNATEPAGGTGPLLVRTARGTYRLAGPDANRRHARTLPEEPARPEETPHTDVVLVGCVKTKDTAARPARDLYQSPLFHRRRAYAERTGRPWYVVSARWGLVEPHEEIAPYDLHLGELPVSFRRTWADFVTAQLARHGELAGLRVEIHAGADYADVLRPALEERGAMVRTPVRAESLGQVLVWYDRHAAGPQSAPPPQAPAPGGPRSGLPTARQAAAVLSDRSAALTPAELRAGDRASLSAPGLYSWWVDASGARDLSSGLAARIEEGMVYAGQAGATRWPSGGRSRSTLHGRLVGMHLGGRAEFSTFRLSLAAVLAASLGVRPGTEDALSAWMEEHLRVVPVPVTDADALGALEQEVLALLDPPLNLSHMRGTMIRAQLTRLRSAWKQ</sequence>
<feature type="domain" description="DUF7669" evidence="4">
    <location>
        <begin position="6"/>
        <end position="71"/>
    </location>
</feature>
<feature type="domain" description="DUF6884" evidence="3">
    <location>
        <begin position="99"/>
        <end position="232"/>
    </location>
</feature>
<evidence type="ECO:0000259" key="2">
    <source>
        <dbReference type="Pfam" id="PF20815"/>
    </source>
</evidence>